<keyword evidence="4" id="KW-0732">Signal</keyword>
<dbReference type="Proteomes" id="UP001303046">
    <property type="component" value="Unassembled WGS sequence"/>
</dbReference>
<feature type="signal peptide" evidence="4">
    <location>
        <begin position="1"/>
        <end position="17"/>
    </location>
</feature>
<proteinExistence type="inferred from homology"/>
<evidence type="ECO:0000313" key="5">
    <source>
        <dbReference type="EMBL" id="KAK6761528.1"/>
    </source>
</evidence>
<protein>
    <submittedName>
        <fullName evidence="5">Uncharacterized protein</fullName>
    </submittedName>
</protein>
<evidence type="ECO:0000313" key="6">
    <source>
        <dbReference type="Proteomes" id="UP001303046"/>
    </source>
</evidence>
<reference evidence="5 6" key="1">
    <citation type="submission" date="2023-08" db="EMBL/GenBank/DDBJ databases">
        <title>A Necator americanus chromosomal reference genome.</title>
        <authorList>
            <person name="Ilik V."/>
            <person name="Petrzelkova K.J."/>
            <person name="Pardy F."/>
            <person name="Fuh T."/>
            <person name="Niatou-Singa F.S."/>
            <person name="Gouil Q."/>
            <person name="Baker L."/>
            <person name="Ritchie M.E."/>
            <person name="Jex A.R."/>
            <person name="Gazzola D."/>
            <person name="Li H."/>
            <person name="Toshio Fujiwara R."/>
            <person name="Zhan B."/>
            <person name="Aroian R.V."/>
            <person name="Pafco B."/>
            <person name="Schwarz E.M."/>
        </authorList>
    </citation>
    <scope>NUCLEOTIDE SEQUENCE [LARGE SCALE GENOMIC DNA]</scope>
    <source>
        <strain evidence="5 6">Aroian</strain>
        <tissue evidence="5">Whole animal</tissue>
    </source>
</reference>
<evidence type="ECO:0000256" key="3">
    <source>
        <dbReference type="ARBA" id="ARBA00034483"/>
    </source>
</evidence>
<dbReference type="Gene3D" id="2.60.120.650">
    <property type="entry name" value="Cupin"/>
    <property type="match status" value="1"/>
</dbReference>
<gene>
    <name evidence="5" type="primary">Necator_chrX.g22719</name>
    <name evidence="5" type="ORF">RB195_022556</name>
</gene>
<keyword evidence="6" id="KW-1185">Reference proteome</keyword>
<name>A0ABR1EG06_NECAM</name>
<comment type="caution">
    <text evidence="5">The sequence shown here is derived from an EMBL/GenBank/DDBJ whole genome shotgun (WGS) entry which is preliminary data.</text>
</comment>
<evidence type="ECO:0000256" key="4">
    <source>
        <dbReference type="SAM" id="SignalP"/>
    </source>
</evidence>
<dbReference type="PANTHER" id="PTHR14017:SF1">
    <property type="entry name" value="LD02225P"/>
    <property type="match status" value="1"/>
</dbReference>
<accession>A0ABR1EG06</accession>
<sequence>MTSYLVFLACIIRSSMAASDASVPAPEPLKARILVLEKELHTSTYFPSTRTVPANSSFRLPCLKDAWGQPIPSELRIRQEDFLRQKQQRYRDGSPIWKMGELAAPLEGIQESLVTPLETTQFQMMRLLQMNKERINEQEKSVLDHLETRYRDTIYGSTESLISAHRSISLPVFNESDLDIVKHGGHLPTAKKVYVKEEVLDNEKSVKPSNETTGSSNELPSAFSLLSPLLVPLDISSSELMEMCSRRIDRPSEFKPIFCEKVPSPQTPDAPDLKLECSPPSMNTALLRPTPLVVVESRKDAQAPELQRFCESAPLALIRGLTGVLKMDLSLFSTKTLLEVAPDHEVEVRTQYRMPCSMNVDHLGQPTWECMSTRSFTTVLKYAQYQAETFKHSLKEEAEKLRSAGAKYAQQVAESAGVKRRRGVNGDDCAMPLKMLKFGTNVDLSDDVKWKAQIQELSKMPPFCRIIAGCNMLSHLGHTVLGMNTTQLYMKILRWPVFTGRAGTSISSTRFVPSPLSSKMFSSFVSDVDEVLEPYPAEPSAGPSV</sequence>
<dbReference type="EMBL" id="JAVFWL010000006">
    <property type="protein sequence ID" value="KAK6761528.1"/>
    <property type="molecule type" value="Genomic_DNA"/>
</dbReference>
<organism evidence="5 6">
    <name type="scientific">Necator americanus</name>
    <name type="common">Human hookworm</name>
    <dbReference type="NCBI Taxonomy" id="51031"/>
    <lineage>
        <taxon>Eukaryota</taxon>
        <taxon>Metazoa</taxon>
        <taxon>Ecdysozoa</taxon>
        <taxon>Nematoda</taxon>
        <taxon>Chromadorea</taxon>
        <taxon>Rhabditida</taxon>
        <taxon>Rhabditina</taxon>
        <taxon>Rhabditomorpha</taxon>
        <taxon>Strongyloidea</taxon>
        <taxon>Ancylostomatidae</taxon>
        <taxon>Bunostominae</taxon>
        <taxon>Necator</taxon>
    </lineage>
</organism>
<comment type="subcellular location">
    <subcellularLocation>
        <location evidence="1">Nucleus</location>
    </subcellularLocation>
</comment>
<evidence type="ECO:0000256" key="2">
    <source>
        <dbReference type="ARBA" id="ARBA00023242"/>
    </source>
</evidence>
<comment type="similarity">
    <text evidence="3">Belongs to the UTX family.</text>
</comment>
<feature type="chain" id="PRO_5047010581" evidence="4">
    <location>
        <begin position="18"/>
        <end position="545"/>
    </location>
</feature>
<keyword evidence="2" id="KW-0539">Nucleus</keyword>
<evidence type="ECO:0000256" key="1">
    <source>
        <dbReference type="ARBA" id="ARBA00004123"/>
    </source>
</evidence>
<dbReference type="PANTHER" id="PTHR14017">
    <property type="entry name" value="LYSINE-SPECIFIC DEMETHYLASE"/>
    <property type="match status" value="1"/>
</dbReference>
<dbReference type="InterPro" id="IPR051630">
    <property type="entry name" value="Corepressor-Demethylase"/>
</dbReference>